<dbReference type="PANTHER" id="PTHR30595:SF6">
    <property type="entry name" value="SCHLAFEN ALBA-2 DOMAIN-CONTAINING PROTEIN"/>
    <property type="match status" value="1"/>
</dbReference>
<organism evidence="2 3">
    <name type="scientific">Thiocystis violascens (strain ATCC 17096 / DSM 198 / 6111)</name>
    <name type="common">Chromatium violascens</name>
    <dbReference type="NCBI Taxonomy" id="765911"/>
    <lineage>
        <taxon>Bacteria</taxon>
        <taxon>Pseudomonadati</taxon>
        <taxon>Pseudomonadota</taxon>
        <taxon>Gammaproteobacteria</taxon>
        <taxon>Chromatiales</taxon>
        <taxon>Chromatiaceae</taxon>
        <taxon>Thiocystis</taxon>
    </lineage>
</organism>
<evidence type="ECO:0000313" key="2">
    <source>
        <dbReference type="EMBL" id="AFL73477.1"/>
    </source>
</evidence>
<dbReference type="Proteomes" id="UP000006062">
    <property type="component" value="Chromosome"/>
</dbReference>
<keyword evidence="3" id="KW-1185">Reference proteome</keyword>
<dbReference type="InterPro" id="IPR007421">
    <property type="entry name" value="Schlafen_AlbA_2_dom"/>
</dbReference>
<gene>
    <name evidence="2" type="ordered locus">Thivi_1474</name>
</gene>
<feature type="domain" description="Schlafen AlbA-2" evidence="1">
    <location>
        <begin position="14"/>
        <end position="129"/>
    </location>
</feature>
<reference evidence="2 3" key="1">
    <citation type="submission" date="2012-06" db="EMBL/GenBank/DDBJ databases">
        <title>Complete sequence of Thiocystis violascens DSM 198.</title>
        <authorList>
            <consortium name="US DOE Joint Genome Institute"/>
            <person name="Lucas S."/>
            <person name="Han J."/>
            <person name="Lapidus A."/>
            <person name="Cheng J.-F."/>
            <person name="Goodwin L."/>
            <person name="Pitluck S."/>
            <person name="Peters L."/>
            <person name="Ovchinnikova G."/>
            <person name="Teshima H."/>
            <person name="Detter J.C."/>
            <person name="Han C."/>
            <person name="Tapia R."/>
            <person name="Land M."/>
            <person name="Hauser L."/>
            <person name="Kyrpides N."/>
            <person name="Ivanova N."/>
            <person name="Pagani I."/>
            <person name="Vogl K."/>
            <person name="Liu Z."/>
            <person name="Frigaard N.-U."/>
            <person name="Bryant D."/>
            <person name="Woyke T."/>
        </authorList>
    </citation>
    <scope>NUCLEOTIDE SEQUENCE [LARGE SCALE GENOMIC DNA]</scope>
    <source>
        <strain evidence="3">ATCC 17096 / DSM 198 / 6111</strain>
    </source>
</reference>
<dbReference type="InterPro" id="IPR038475">
    <property type="entry name" value="RecG_C_sf"/>
</dbReference>
<dbReference type="PANTHER" id="PTHR30595">
    <property type="entry name" value="GLPR-RELATED TRANSCRIPTIONAL REPRESSOR"/>
    <property type="match status" value="1"/>
</dbReference>
<dbReference type="OrthoDB" id="7593619at2"/>
<protein>
    <submittedName>
        <fullName evidence="2">Putative transcriptional regulator with HTH domain</fullName>
    </submittedName>
</protein>
<dbReference type="HOGENOM" id="CLU_024970_3_3_6"/>
<dbReference type="Gene3D" id="3.30.565.60">
    <property type="match status" value="1"/>
</dbReference>
<dbReference type="AlphaFoldDB" id="I3Y909"/>
<proteinExistence type="predicted"/>
<name>I3Y909_THIV6</name>
<accession>I3Y909</accession>
<dbReference type="KEGG" id="tvi:Thivi_1474"/>
<dbReference type="Pfam" id="PF13749">
    <property type="entry name" value="HATPase_c_4"/>
    <property type="match status" value="1"/>
</dbReference>
<dbReference type="Pfam" id="PF04326">
    <property type="entry name" value="SLFN_AlbA_2"/>
    <property type="match status" value="1"/>
</dbReference>
<dbReference type="Gene3D" id="3.30.950.30">
    <property type="entry name" value="Schlafen, AAA domain"/>
    <property type="match status" value="1"/>
</dbReference>
<dbReference type="eggNOG" id="COG2865">
    <property type="taxonomic scope" value="Bacteria"/>
</dbReference>
<dbReference type="STRING" id="765911.Thivi_1474"/>
<sequence>MTKSELLELIANGENSGVEFKRDDVRPEQVAKELVALANFQGGRLLLGVEDDGTPTGIQRPNLEEWLMDTVFGQYVHPMILPFYEEVQVEPDVRVAVVSLTQGTAKPYVVRFKGSEEVYVRVGSVSRKATREQQARLFALGGMLHTELLPVSGTGLDDLDLERLRDYLQNVIQDPEVPVNPAAWERRLSGMGFMTERQTDASVCTIAGIVLFGRRPRRALRQAGVRWMAFDADTMEYAAADDAVIDDALVGFWRDKEGSREFERGGLLERLLERMQPFVSDESPTLSDGIRRDRYWRYPREALREAIVNAFAHRDWTRVEDVEVVQYRDRLEVKSPGALQNSMTVEKMLAGQRSPRNPLIVDVLRDYGYVDARGMGVRTKIVPLLTRLNGRPPDFEATEDYLLVRMYESASGSGPDAKLVADPS</sequence>
<evidence type="ECO:0000259" key="1">
    <source>
        <dbReference type="Pfam" id="PF04326"/>
    </source>
</evidence>
<dbReference type="InterPro" id="IPR038461">
    <property type="entry name" value="Schlafen_AlbA_2_dom_sf"/>
</dbReference>
<dbReference type="RefSeq" id="WP_014777945.1">
    <property type="nucleotide sequence ID" value="NC_018012.1"/>
</dbReference>
<evidence type="ECO:0000313" key="3">
    <source>
        <dbReference type="Proteomes" id="UP000006062"/>
    </source>
</evidence>
<dbReference type="EMBL" id="CP003154">
    <property type="protein sequence ID" value="AFL73477.1"/>
    <property type="molecule type" value="Genomic_DNA"/>
</dbReference>